<evidence type="ECO:0000313" key="3">
    <source>
        <dbReference type="Proteomes" id="UP000306584"/>
    </source>
</evidence>
<organism evidence="2 3">
    <name type="scientific">Aureobasidium pullulans</name>
    <name type="common">Black yeast</name>
    <name type="synonym">Pullularia pullulans</name>
    <dbReference type="NCBI Taxonomy" id="5580"/>
    <lineage>
        <taxon>Eukaryota</taxon>
        <taxon>Fungi</taxon>
        <taxon>Dikarya</taxon>
        <taxon>Ascomycota</taxon>
        <taxon>Pezizomycotina</taxon>
        <taxon>Dothideomycetes</taxon>
        <taxon>Dothideomycetidae</taxon>
        <taxon>Dothideales</taxon>
        <taxon>Saccotheciaceae</taxon>
        <taxon>Aureobasidium</taxon>
    </lineage>
</organism>
<feature type="compositionally biased region" description="Polar residues" evidence="1">
    <location>
        <begin position="108"/>
        <end position="118"/>
    </location>
</feature>
<feature type="region of interest" description="Disordered" evidence="1">
    <location>
        <begin position="35"/>
        <end position="136"/>
    </location>
</feature>
<gene>
    <name evidence="2" type="ORF">D6D01_05921</name>
</gene>
<sequence>MPCGSMDQTLKDTGFHIHPQKEEPYLDWAIESYGTDGTAVDGLTPETLPSDGQHTTSVNEAQTTVSNEGQRIAASEGQKTAIGEAQRTTKFQEGDTGQPDPSDKNTRHSTSGNDSQRQGAADAGGTSETHVQKPGMAYEVRPASPIQDDESTPESHSFLSGVGKCFGDCLHCFNRPLEPATIRNEQGGQGGIRMETLFPNNPQPNNPRPEKQKKQWPSSWTSKTWGDCLQRCCPCCCCLFCLCRNDSEAGVGPD</sequence>
<feature type="region of interest" description="Disordered" evidence="1">
    <location>
        <begin position="183"/>
        <end position="218"/>
    </location>
</feature>
<reference evidence="2 3" key="1">
    <citation type="submission" date="2018-10" db="EMBL/GenBank/DDBJ databases">
        <title>Fifty Aureobasidium pullulans genomes reveal a recombining polyextremotolerant generalist.</title>
        <authorList>
            <person name="Gostincar C."/>
            <person name="Turk M."/>
            <person name="Zajc J."/>
            <person name="Gunde-Cimerman N."/>
        </authorList>
    </citation>
    <scope>NUCLEOTIDE SEQUENCE [LARGE SCALE GENOMIC DNA]</scope>
    <source>
        <strain evidence="2 3">EXF-6604</strain>
    </source>
</reference>
<evidence type="ECO:0000256" key="1">
    <source>
        <dbReference type="SAM" id="MobiDB-lite"/>
    </source>
</evidence>
<dbReference type="Proteomes" id="UP000306584">
    <property type="component" value="Unassembled WGS sequence"/>
</dbReference>
<proteinExistence type="predicted"/>
<comment type="caution">
    <text evidence="2">The sequence shown here is derived from an EMBL/GenBank/DDBJ whole genome shotgun (WGS) entry which is preliminary data.</text>
</comment>
<protein>
    <submittedName>
        <fullName evidence="2">Uncharacterized protein</fullName>
    </submittedName>
</protein>
<dbReference type="EMBL" id="QZBD01000237">
    <property type="protein sequence ID" value="THY23605.1"/>
    <property type="molecule type" value="Genomic_DNA"/>
</dbReference>
<dbReference type="AlphaFoldDB" id="A0A4S9L573"/>
<feature type="compositionally biased region" description="Polar residues" evidence="1">
    <location>
        <begin position="50"/>
        <end position="69"/>
    </location>
</feature>
<evidence type="ECO:0000313" key="2">
    <source>
        <dbReference type="EMBL" id="THY23605.1"/>
    </source>
</evidence>
<name>A0A4S9L573_AURPU</name>
<accession>A0A4S9L573</accession>